<comment type="caution">
    <text evidence="1">The sequence shown here is derived from an EMBL/GenBank/DDBJ whole genome shotgun (WGS) entry which is preliminary data.</text>
</comment>
<evidence type="ECO:0000313" key="1">
    <source>
        <dbReference type="EMBL" id="RGU54422.1"/>
    </source>
</evidence>
<dbReference type="EMBL" id="QRYC01000031">
    <property type="protein sequence ID" value="RGU54422.1"/>
    <property type="molecule type" value="Genomic_DNA"/>
</dbReference>
<dbReference type="AlphaFoldDB" id="A0A412TKW4"/>
<reference evidence="1 2" key="1">
    <citation type="submission" date="2018-08" db="EMBL/GenBank/DDBJ databases">
        <title>A genome reference for cultivated species of the human gut microbiota.</title>
        <authorList>
            <person name="Zou Y."/>
            <person name="Xue W."/>
            <person name="Luo G."/>
        </authorList>
    </citation>
    <scope>NUCLEOTIDE SEQUENCE [LARGE SCALE GENOMIC DNA]</scope>
    <source>
        <strain evidence="1 2">AF16-14</strain>
    </source>
</reference>
<accession>A0A412TKW4</accession>
<sequence length="153" mass="17738">MDTIEDTLTNEAYARILHNLPPDSGDLLLPNEAERIWKGFVDYHSYPNPFDCIENDTELMDGFFGWLDEVVLNLEHVKNACLYYLINSPDDKGKKEETGKELNRLDAYCRDFAWHKQFIAEKAFYFKGFLESLHGESERAAKGKLLTSPRKEV</sequence>
<name>A0A412TKW4_9BACT</name>
<evidence type="ECO:0000313" key="2">
    <source>
        <dbReference type="Proteomes" id="UP000284243"/>
    </source>
</evidence>
<gene>
    <name evidence="1" type="ORF">DWW57_16250</name>
</gene>
<dbReference type="Proteomes" id="UP000284243">
    <property type="component" value="Unassembled WGS sequence"/>
</dbReference>
<dbReference type="GeneID" id="61274508"/>
<proteinExistence type="predicted"/>
<protein>
    <submittedName>
        <fullName evidence="1">Uncharacterized protein</fullName>
    </submittedName>
</protein>
<organism evidence="1 2">
    <name type="scientific">Odoribacter splanchnicus</name>
    <dbReference type="NCBI Taxonomy" id="28118"/>
    <lineage>
        <taxon>Bacteria</taxon>
        <taxon>Pseudomonadati</taxon>
        <taxon>Bacteroidota</taxon>
        <taxon>Bacteroidia</taxon>
        <taxon>Bacteroidales</taxon>
        <taxon>Odoribacteraceae</taxon>
        <taxon>Odoribacter</taxon>
    </lineage>
</organism>
<dbReference type="RefSeq" id="WP_013611536.1">
    <property type="nucleotide sequence ID" value="NZ_LT906459.1"/>
</dbReference>